<evidence type="ECO:0000313" key="2">
    <source>
        <dbReference type="EMBL" id="TJZ51833.1"/>
    </source>
</evidence>
<keyword evidence="3" id="KW-1185">Reference proteome</keyword>
<sequence length="519" mass="59689">MKFCLLYWIISISIVSIHKVTAQDSLFRTATEFGLIQELNSYLQTNQPVGYGKIDKKGIRFDYRFDQEMGKFYPINQARENIHHKISLEGYDKINKVNLYGKASYSISDLKQQKWNNVLFVNPHNPFTLGDSTGGDYDREIFSMEGAVITSINQDESLTVGLFGKYSAGNNADQTDPRPLMNAIRYTIRPGVTYEKNNWLFGANLTYEGYRENISISSVNSNWVHHFFLFQGLGNAISRTGTGYSRRYDGNGVGGDLQIAYNTGRLDNIVEIGYLRNKESARDGSVSSFFKAGNFEESSYHIANIASFRQDKQTTHQLHLKGDYNPTKGIWFDQIQMVDGNAQHIWQVYNQSVKHKENTVSADFKYVFWRKAADLDNSYILSLSGKYRNSETNHYPEGYFQKYATLFTQLNAKKWFKLKDITHLVVAANAGYRSAISKQSDFAGIQLNDLYSYPLYDYLTAEFWQAQLSVELNRRLNLNGFSLRMFIVPSFNYIQTLNDTPSFRQKDRSRFEIAVGFIF</sequence>
<dbReference type="RefSeq" id="WP_136903141.1">
    <property type="nucleotide sequence ID" value="NZ_SUME01000010.1"/>
</dbReference>
<dbReference type="OrthoDB" id="1002094at2"/>
<evidence type="ECO:0000313" key="3">
    <source>
        <dbReference type="Proteomes" id="UP000306808"/>
    </source>
</evidence>
<gene>
    <name evidence="2" type="ORF">FAZ15_20000</name>
</gene>
<dbReference type="InterPro" id="IPR049236">
    <property type="entry name" value="DUF6850"/>
</dbReference>
<name>A0A4U0NDG4_9SPHI</name>
<feature type="domain" description="DUF6850" evidence="1">
    <location>
        <begin position="63"/>
        <end position="519"/>
    </location>
</feature>
<accession>A0A4U0NDG4</accession>
<evidence type="ECO:0000259" key="1">
    <source>
        <dbReference type="Pfam" id="PF21012"/>
    </source>
</evidence>
<reference evidence="2 3" key="1">
    <citation type="submission" date="2019-04" db="EMBL/GenBank/DDBJ databases">
        <title>Sphingobacterium olei sp. nov., isolated from oil-contaminated soil.</title>
        <authorList>
            <person name="Liu B."/>
        </authorList>
    </citation>
    <scope>NUCLEOTIDE SEQUENCE [LARGE SCALE GENOMIC DNA]</scope>
    <source>
        <strain evidence="2 3">HAL-9</strain>
    </source>
</reference>
<dbReference type="AlphaFoldDB" id="A0A4U0NDG4"/>
<organism evidence="2 3">
    <name type="scientific">Sphingobacterium olei</name>
    <dbReference type="NCBI Taxonomy" id="2571155"/>
    <lineage>
        <taxon>Bacteria</taxon>
        <taxon>Pseudomonadati</taxon>
        <taxon>Bacteroidota</taxon>
        <taxon>Sphingobacteriia</taxon>
        <taxon>Sphingobacteriales</taxon>
        <taxon>Sphingobacteriaceae</taxon>
        <taxon>Sphingobacterium</taxon>
    </lineage>
</organism>
<dbReference type="Proteomes" id="UP000306808">
    <property type="component" value="Unassembled WGS sequence"/>
</dbReference>
<protein>
    <recommendedName>
        <fullName evidence="1">DUF6850 domain-containing protein</fullName>
    </recommendedName>
</protein>
<dbReference type="EMBL" id="SUME01000010">
    <property type="protein sequence ID" value="TJZ51833.1"/>
    <property type="molecule type" value="Genomic_DNA"/>
</dbReference>
<proteinExistence type="predicted"/>
<comment type="caution">
    <text evidence="2">The sequence shown here is derived from an EMBL/GenBank/DDBJ whole genome shotgun (WGS) entry which is preliminary data.</text>
</comment>
<dbReference type="Pfam" id="PF21012">
    <property type="entry name" value="DUF6850"/>
    <property type="match status" value="1"/>
</dbReference>